<keyword evidence="1" id="KW-0819">tRNA processing</keyword>
<comment type="cofactor">
    <cofactor evidence="5">
        <name>1D-myo-inositol hexakisphosphate</name>
        <dbReference type="ChEBI" id="CHEBI:58130"/>
    </cofactor>
</comment>
<dbReference type="SMART" id="SM00552">
    <property type="entry name" value="ADEAMc"/>
    <property type="match status" value="1"/>
</dbReference>
<keyword evidence="3" id="KW-0378">Hydrolase</keyword>
<feature type="domain" description="A to I editase" evidence="12">
    <location>
        <begin position="59"/>
        <end position="477"/>
    </location>
</feature>
<protein>
    <recommendedName>
        <fullName evidence="9">tRNA-specific adenosine deaminase 1</fullName>
        <ecNumber evidence="8">3.5.4.34</ecNumber>
    </recommendedName>
    <alternativeName>
        <fullName evidence="10">tRNA-specific adenosine-37 deaminase</fullName>
    </alternativeName>
</protein>
<evidence type="ECO:0000256" key="5">
    <source>
        <dbReference type="ARBA" id="ARBA00037026"/>
    </source>
</evidence>
<dbReference type="GO" id="GO:0008033">
    <property type="term" value="P:tRNA processing"/>
    <property type="evidence" value="ECO:0007669"/>
    <property type="project" value="UniProtKB-KW"/>
</dbReference>
<evidence type="ECO:0000259" key="12">
    <source>
        <dbReference type="PROSITE" id="PS50141"/>
    </source>
</evidence>
<evidence type="ECO:0000256" key="11">
    <source>
        <dbReference type="ARBA" id="ARBA00047635"/>
    </source>
</evidence>
<dbReference type="GO" id="GO:0043829">
    <property type="term" value="F:tRNA-specific adenosine-37 deaminase activity"/>
    <property type="evidence" value="ECO:0007669"/>
    <property type="project" value="UniProtKB-EC"/>
</dbReference>
<evidence type="ECO:0000256" key="9">
    <source>
        <dbReference type="ARBA" id="ARBA00040502"/>
    </source>
</evidence>
<dbReference type="GO" id="GO:0003723">
    <property type="term" value="F:RNA binding"/>
    <property type="evidence" value="ECO:0007669"/>
    <property type="project" value="InterPro"/>
</dbReference>
<dbReference type="OrthoDB" id="10268011at2759"/>
<evidence type="ECO:0000256" key="4">
    <source>
        <dbReference type="ARBA" id="ARBA00022833"/>
    </source>
</evidence>
<dbReference type="STRING" id="37653.A0A0L8GUP4"/>
<dbReference type="KEGG" id="obi:106874675"/>
<dbReference type="PANTHER" id="PTHR46516">
    <property type="entry name" value="TRNA-SPECIFIC ADENOSINE DEAMINASE 1"/>
    <property type="match status" value="1"/>
</dbReference>
<name>A0A0L8GUP4_OCTBM</name>
<dbReference type="EC" id="3.5.4.34" evidence="8"/>
<dbReference type="Pfam" id="PF02137">
    <property type="entry name" value="A_deamin"/>
    <property type="match status" value="1"/>
</dbReference>
<dbReference type="EMBL" id="KQ420350">
    <property type="protein sequence ID" value="KOF80554.1"/>
    <property type="molecule type" value="Genomic_DNA"/>
</dbReference>
<comment type="function">
    <text evidence="6">Specifically deaminates adenosine-37 to inosine in tRNA-Ala.</text>
</comment>
<dbReference type="AlphaFoldDB" id="A0A0L8GUP4"/>
<reference evidence="13" key="1">
    <citation type="submission" date="2015-07" db="EMBL/GenBank/DDBJ databases">
        <title>MeaNS - Measles Nucleotide Surveillance Program.</title>
        <authorList>
            <person name="Tran T."/>
            <person name="Druce J."/>
        </authorList>
    </citation>
    <scope>NUCLEOTIDE SEQUENCE</scope>
    <source>
        <strain evidence="13">UCB-OBI-ISO-001</strain>
        <tissue evidence="13">Gonad</tissue>
    </source>
</reference>
<evidence type="ECO:0000256" key="7">
    <source>
        <dbReference type="ARBA" id="ARBA00038326"/>
    </source>
</evidence>
<evidence type="ECO:0000256" key="8">
    <source>
        <dbReference type="ARBA" id="ARBA00038940"/>
    </source>
</evidence>
<evidence type="ECO:0000256" key="6">
    <source>
        <dbReference type="ARBA" id="ARBA00037784"/>
    </source>
</evidence>
<evidence type="ECO:0000256" key="10">
    <source>
        <dbReference type="ARBA" id="ARBA00041760"/>
    </source>
</evidence>
<dbReference type="PANTHER" id="PTHR46516:SF1">
    <property type="entry name" value="TRNA-SPECIFIC ADENOSINE DEAMINASE 1"/>
    <property type="match status" value="1"/>
</dbReference>
<dbReference type="PROSITE" id="PS50141">
    <property type="entry name" value="A_DEAMIN_EDITASE"/>
    <property type="match status" value="1"/>
</dbReference>
<evidence type="ECO:0000256" key="1">
    <source>
        <dbReference type="ARBA" id="ARBA00022694"/>
    </source>
</evidence>
<comment type="catalytic activity">
    <reaction evidence="11">
        <text>adenosine(37) in tRNA(Ala) + H2O + H(+) = inosine(37) in tRNA(Ala) + NH4(+)</text>
        <dbReference type="Rhea" id="RHEA:50968"/>
        <dbReference type="Rhea" id="RHEA-COMP:12855"/>
        <dbReference type="Rhea" id="RHEA-COMP:12856"/>
        <dbReference type="ChEBI" id="CHEBI:15377"/>
        <dbReference type="ChEBI" id="CHEBI:15378"/>
        <dbReference type="ChEBI" id="CHEBI:28938"/>
        <dbReference type="ChEBI" id="CHEBI:74411"/>
        <dbReference type="ChEBI" id="CHEBI:82852"/>
        <dbReference type="EC" id="3.5.4.34"/>
    </reaction>
</comment>
<keyword evidence="4" id="KW-0862">Zinc</keyword>
<proteinExistence type="inferred from homology"/>
<keyword evidence="2" id="KW-0479">Metal-binding</keyword>
<dbReference type="InterPro" id="IPR002466">
    <property type="entry name" value="A_deamin"/>
</dbReference>
<comment type="similarity">
    <text evidence="7">Belongs to the ADAT1 family.</text>
</comment>
<dbReference type="OMA" id="YQLAWRQ"/>
<evidence type="ECO:0000313" key="13">
    <source>
        <dbReference type="EMBL" id="KOF80554.1"/>
    </source>
</evidence>
<sequence length="478" mass="53744">MTSENDFSFADRVTKCVLDHYEKCISRRGKPRMEREWTLLAAVVMVKRSDGEINLKAVALGTGTKCIGQSKISKNGDVLNDSHAEVIARRAFLRFLYHEISLVYNGEESEVFVLPASKAHNQCLLKNNVEFQFFMSSTPCGDASIFPMMPEDTFSRIGEVCVNVPSHTNSLEEDQIKQTAEEPIAKKFKIDDGMCESSCERLQFPGKDNVKHLTDSSFALAEDIFRTGAKCVPFGKQDTYEPGINYHCINALRIKPGRGDRTLSMSCSDKIARWNFLGCQGALLSHFLFEPIYFKSFIIAKCPFSIDAAHRALMGRFETQAESLHLPESYLMNKPNILQSSLSFADNKNNSKTGKLKENVIPCSTTIIWYKNGANATEEIAVNGRKQGATLKSINNCSAHLSISCKALYSEFKRVKAIATKVNKLPLTLKSLEDDSSSCQTYYSHKIAAMKYQDVWNQLLKGTLKTWVKKPKEFMQFL</sequence>
<organism evidence="13">
    <name type="scientific">Octopus bimaculoides</name>
    <name type="common">California two-spotted octopus</name>
    <dbReference type="NCBI Taxonomy" id="37653"/>
    <lineage>
        <taxon>Eukaryota</taxon>
        <taxon>Metazoa</taxon>
        <taxon>Spiralia</taxon>
        <taxon>Lophotrochozoa</taxon>
        <taxon>Mollusca</taxon>
        <taxon>Cephalopoda</taxon>
        <taxon>Coleoidea</taxon>
        <taxon>Octopodiformes</taxon>
        <taxon>Octopoda</taxon>
        <taxon>Incirrata</taxon>
        <taxon>Octopodidae</taxon>
        <taxon>Octopus</taxon>
    </lineage>
</organism>
<gene>
    <name evidence="13" type="ORF">OCBIM_22027735mg</name>
</gene>
<evidence type="ECO:0000256" key="2">
    <source>
        <dbReference type="ARBA" id="ARBA00022723"/>
    </source>
</evidence>
<accession>A0A0L8GUP4</accession>
<dbReference type="GO" id="GO:0046872">
    <property type="term" value="F:metal ion binding"/>
    <property type="evidence" value="ECO:0007669"/>
    <property type="project" value="UniProtKB-KW"/>
</dbReference>
<evidence type="ECO:0000256" key="3">
    <source>
        <dbReference type="ARBA" id="ARBA00022801"/>
    </source>
</evidence>